<sequence>MVVSFDSPPWNRAVRNGILFSFPFGLTFYFWLIILQHLMVRRCEMSPSGSTQHPLSLSPYPMCMCMCIGLPSFIHAGRSQINQNKCASVSKHILQNELVSCQYDLCTAGVSCH</sequence>
<accession>A0AAV4X7W2</accession>
<keyword evidence="1" id="KW-0472">Membrane</keyword>
<comment type="caution">
    <text evidence="2">The sequence shown here is derived from an EMBL/GenBank/DDBJ whole genome shotgun (WGS) entry which is preliminary data.</text>
</comment>
<organism evidence="2 3">
    <name type="scientific">Caerostris darwini</name>
    <dbReference type="NCBI Taxonomy" id="1538125"/>
    <lineage>
        <taxon>Eukaryota</taxon>
        <taxon>Metazoa</taxon>
        <taxon>Ecdysozoa</taxon>
        <taxon>Arthropoda</taxon>
        <taxon>Chelicerata</taxon>
        <taxon>Arachnida</taxon>
        <taxon>Araneae</taxon>
        <taxon>Araneomorphae</taxon>
        <taxon>Entelegynae</taxon>
        <taxon>Araneoidea</taxon>
        <taxon>Araneidae</taxon>
        <taxon>Caerostris</taxon>
    </lineage>
</organism>
<keyword evidence="3" id="KW-1185">Reference proteome</keyword>
<dbReference type="EMBL" id="BPLQ01015717">
    <property type="protein sequence ID" value="GIY90692.1"/>
    <property type="molecule type" value="Genomic_DNA"/>
</dbReference>
<evidence type="ECO:0000313" key="3">
    <source>
        <dbReference type="Proteomes" id="UP001054837"/>
    </source>
</evidence>
<dbReference type="AlphaFoldDB" id="A0AAV4X7W2"/>
<gene>
    <name evidence="2" type="ORF">CDAR_425131</name>
</gene>
<name>A0AAV4X7W2_9ARAC</name>
<reference evidence="2 3" key="1">
    <citation type="submission" date="2021-06" db="EMBL/GenBank/DDBJ databases">
        <title>Caerostris darwini draft genome.</title>
        <authorList>
            <person name="Kono N."/>
            <person name="Arakawa K."/>
        </authorList>
    </citation>
    <scope>NUCLEOTIDE SEQUENCE [LARGE SCALE GENOMIC DNA]</scope>
</reference>
<dbReference type="Proteomes" id="UP001054837">
    <property type="component" value="Unassembled WGS sequence"/>
</dbReference>
<keyword evidence="1" id="KW-0812">Transmembrane</keyword>
<evidence type="ECO:0000256" key="1">
    <source>
        <dbReference type="SAM" id="Phobius"/>
    </source>
</evidence>
<proteinExistence type="predicted"/>
<feature type="transmembrane region" description="Helical" evidence="1">
    <location>
        <begin position="20"/>
        <end position="40"/>
    </location>
</feature>
<evidence type="ECO:0000313" key="2">
    <source>
        <dbReference type="EMBL" id="GIY90692.1"/>
    </source>
</evidence>
<protein>
    <submittedName>
        <fullName evidence="2">Uncharacterized protein</fullName>
    </submittedName>
</protein>
<keyword evidence="1" id="KW-1133">Transmembrane helix</keyword>